<proteinExistence type="predicted"/>
<dbReference type="EMBL" id="ML170172">
    <property type="protein sequence ID" value="TDL22977.1"/>
    <property type="molecule type" value="Genomic_DNA"/>
</dbReference>
<keyword evidence="3" id="KW-1185">Reference proteome</keyword>
<name>A0A4Y7Q5P5_9AGAM</name>
<feature type="region of interest" description="Disordered" evidence="1">
    <location>
        <begin position="1"/>
        <end position="26"/>
    </location>
</feature>
<sequence>MATQEVLSPGTKFEISEEQETQLPTPSTVRVGVDLTPRSETVCATDGDPSIHHPRIGCSPKAYKDVEKSVFSELLASGGLLAEHDRQETLFVQNILGLKSFWIHGPSDLNRVKRISKNEAVDDVHMYEDEDDQEGIYVGSK</sequence>
<gene>
    <name evidence="2" type="ORF">BD410DRAFT_787788</name>
</gene>
<dbReference type="VEuPathDB" id="FungiDB:BD410DRAFT_787788"/>
<reference evidence="2 3" key="1">
    <citation type="submission" date="2018-06" db="EMBL/GenBank/DDBJ databases">
        <title>A transcriptomic atlas of mushroom development highlights an independent origin of complex multicellularity.</title>
        <authorList>
            <consortium name="DOE Joint Genome Institute"/>
            <person name="Krizsan K."/>
            <person name="Almasi E."/>
            <person name="Merenyi Z."/>
            <person name="Sahu N."/>
            <person name="Viragh M."/>
            <person name="Koszo T."/>
            <person name="Mondo S."/>
            <person name="Kiss B."/>
            <person name="Balint B."/>
            <person name="Kues U."/>
            <person name="Barry K."/>
            <person name="Hegedus J.C."/>
            <person name="Henrissat B."/>
            <person name="Johnson J."/>
            <person name="Lipzen A."/>
            <person name="Ohm R."/>
            <person name="Nagy I."/>
            <person name="Pangilinan J."/>
            <person name="Yan J."/>
            <person name="Xiong Y."/>
            <person name="Grigoriev I.V."/>
            <person name="Hibbett D.S."/>
            <person name="Nagy L.G."/>
        </authorList>
    </citation>
    <scope>NUCLEOTIDE SEQUENCE [LARGE SCALE GENOMIC DNA]</scope>
    <source>
        <strain evidence="2 3">SZMC22713</strain>
    </source>
</reference>
<evidence type="ECO:0000313" key="3">
    <source>
        <dbReference type="Proteomes" id="UP000294933"/>
    </source>
</evidence>
<evidence type="ECO:0000313" key="2">
    <source>
        <dbReference type="EMBL" id="TDL22977.1"/>
    </source>
</evidence>
<dbReference type="AlphaFoldDB" id="A0A4Y7Q5P5"/>
<accession>A0A4Y7Q5P5</accession>
<organism evidence="2 3">
    <name type="scientific">Rickenella mellea</name>
    <dbReference type="NCBI Taxonomy" id="50990"/>
    <lineage>
        <taxon>Eukaryota</taxon>
        <taxon>Fungi</taxon>
        <taxon>Dikarya</taxon>
        <taxon>Basidiomycota</taxon>
        <taxon>Agaricomycotina</taxon>
        <taxon>Agaricomycetes</taxon>
        <taxon>Hymenochaetales</taxon>
        <taxon>Rickenellaceae</taxon>
        <taxon>Rickenella</taxon>
    </lineage>
</organism>
<dbReference type="Proteomes" id="UP000294933">
    <property type="component" value="Unassembled WGS sequence"/>
</dbReference>
<evidence type="ECO:0000256" key="1">
    <source>
        <dbReference type="SAM" id="MobiDB-lite"/>
    </source>
</evidence>
<protein>
    <submittedName>
        <fullName evidence="2">Uncharacterized protein</fullName>
    </submittedName>
</protein>